<accession>A0ABD0NXB9</accession>
<proteinExistence type="predicted"/>
<keyword evidence="1" id="KW-0560">Oxidoreductase</keyword>
<dbReference type="EMBL" id="JAMKFB020000019">
    <property type="protein sequence ID" value="KAL0166528.1"/>
    <property type="molecule type" value="Genomic_DNA"/>
</dbReference>
<dbReference type="PANTHER" id="PTHR46505:SF1">
    <property type="entry name" value="OXIDOREDUCTASE NAD-BINDING DOMAIN-CONTAINING PROTEIN 1"/>
    <property type="match status" value="1"/>
</dbReference>
<organism evidence="3 4">
    <name type="scientific">Cirrhinus mrigala</name>
    <name type="common">Mrigala</name>
    <dbReference type="NCBI Taxonomy" id="683832"/>
    <lineage>
        <taxon>Eukaryota</taxon>
        <taxon>Metazoa</taxon>
        <taxon>Chordata</taxon>
        <taxon>Craniata</taxon>
        <taxon>Vertebrata</taxon>
        <taxon>Euteleostomi</taxon>
        <taxon>Actinopterygii</taxon>
        <taxon>Neopterygii</taxon>
        <taxon>Teleostei</taxon>
        <taxon>Ostariophysi</taxon>
        <taxon>Cypriniformes</taxon>
        <taxon>Cyprinidae</taxon>
        <taxon>Labeoninae</taxon>
        <taxon>Labeonini</taxon>
        <taxon>Cirrhinus</taxon>
    </lineage>
</organism>
<gene>
    <name evidence="3" type="ORF">M9458_038372</name>
</gene>
<comment type="caution">
    <text evidence="3">The sequence shown here is derived from an EMBL/GenBank/DDBJ whole genome shotgun (WGS) entry which is preliminary data.</text>
</comment>
<evidence type="ECO:0000256" key="1">
    <source>
        <dbReference type="ARBA" id="ARBA00023002"/>
    </source>
</evidence>
<evidence type="ECO:0000313" key="4">
    <source>
        <dbReference type="Proteomes" id="UP001529510"/>
    </source>
</evidence>
<dbReference type="InterPro" id="IPR052128">
    <property type="entry name" value="Oxidoreductase_NAD-binding"/>
</dbReference>
<reference evidence="3 4" key="1">
    <citation type="submission" date="2024-05" db="EMBL/GenBank/DDBJ databases">
        <title>Genome sequencing and assembly of Indian major carp, Cirrhinus mrigala (Hamilton, 1822).</title>
        <authorList>
            <person name="Mohindra V."/>
            <person name="Chowdhury L.M."/>
            <person name="Lal K."/>
            <person name="Jena J.K."/>
        </authorList>
    </citation>
    <scope>NUCLEOTIDE SEQUENCE [LARGE SCALE GENOMIC DNA]</scope>
    <source>
        <strain evidence="3">CM1030</strain>
        <tissue evidence="3">Blood</tissue>
    </source>
</reference>
<protein>
    <recommendedName>
        <fullName evidence="5">Cytochrome-b5 reductase</fullName>
    </recommendedName>
</protein>
<dbReference type="SUPFAM" id="SSF52343">
    <property type="entry name" value="Ferredoxin reductase-like, C-terminal NADP-linked domain"/>
    <property type="match status" value="1"/>
</dbReference>
<dbReference type="AlphaFoldDB" id="A0ABD0NXB9"/>
<dbReference type="Proteomes" id="UP001529510">
    <property type="component" value="Unassembled WGS sequence"/>
</dbReference>
<dbReference type="GO" id="GO:0016491">
    <property type="term" value="F:oxidoreductase activity"/>
    <property type="evidence" value="ECO:0007669"/>
    <property type="project" value="UniProtKB-KW"/>
</dbReference>
<keyword evidence="4" id="KW-1185">Reference proteome</keyword>
<dbReference type="Gene3D" id="3.40.50.80">
    <property type="entry name" value="Nucleotide-binding domain of ferredoxin-NADP reductase (FNR) module"/>
    <property type="match status" value="1"/>
</dbReference>
<dbReference type="InterPro" id="IPR039261">
    <property type="entry name" value="FNR_nucleotide-bd"/>
</dbReference>
<evidence type="ECO:0000256" key="2">
    <source>
        <dbReference type="ARBA" id="ARBA00023027"/>
    </source>
</evidence>
<sequence>CSVDSQVAVRVGGNFYFDPQPSDPVVDLLLIAGGVGINPLYSILLHTADLLRHTHGHKYTPGHTHLCYSAKNTKELLFK</sequence>
<evidence type="ECO:0000313" key="3">
    <source>
        <dbReference type="EMBL" id="KAL0166528.1"/>
    </source>
</evidence>
<keyword evidence="2" id="KW-0520">NAD</keyword>
<feature type="non-terminal residue" evidence="3">
    <location>
        <position position="1"/>
    </location>
</feature>
<evidence type="ECO:0008006" key="5">
    <source>
        <dbReference type="Google" id="ProtNLM"/>
    </source>
</evidence>
<dbReference type="PANTHER" id="PTHR46505">
    <property type="entry name" value="OXIDOREDUCTASE NAD-BINDING DOMAIN-CONTAINING PROTEIN 1"/>
    <property type="match status" value="1"/>
</dbReference>
<name>A0ABD0NXB9_CIRMR</name>
<feature type="non-terminal residue" evidence="3">
    <location>
        <position position="79"/>
    </location>
</feature>